<dbReference type="PANTHER" id="PTHR20922">
    <property type="entry name" value="DNL-TYPE ZINC FINGER PROTEIN"/>
    <property type="match status" value="1"/>
</dbReference>
<evidence type="ECO:0000256" key="3">
    <source>
        <dbReference type="ARBA" id="ARBA00022833"/>
    </source>
</evidence>
<dbReference type="VEuPathDB" id="TriTrypDB:BSAL_79370"/>
<keyword evidence="2 4" id="KW-0863">Zinc-finger</keyword>
<evidence type="ECO:0000256" key="1">
    <source>
        <dbReference type="ARBA" id="ARBA00022723"/>
    </source>
</evidence>
<dbReference type="PANTHER" id="PTHR20922:SF13">
    <property type="entry name" value="DNL-TYPE ZINC FINGER PROTEIN"/>
    <property type="match status" value="1"/>
</dbReference>
<dbReference type="Proteomes" id="UP000051952">
    <property type="component" value="Unassembled WGS sequence"/>
</dbReference>
<dbReference type="Pfam" id="PF05180">
    <property type="entry name" value="zf-DNL"/>
    <property type="match status" value="1"/>
</dbReference>
<sequence length="172" mass="18661">MRRVFASSARRFGVATITSTSRWCSNIQVGVPPNAALGTTLGTTLGNVEGISESDMELIRKSLADPQHNSTSKMGGAGIGPARGEMVAAFTCTVCETRSVKRFTKLSYTKGIVIVECPGCYNKHLLADNLGWFDDERVNIEDILRSRGEEVKRVSGAVYVEQHEKPSADPPQ</sequence>
<organism evidence="6 7">
    <name type="scientific">Bodo saltans</name>
    <name type="common">Flagellated protozoan</name>
    <dbReference type="NCBI Taxonomy" id="75058"/>
    <lineage>
        <taxon>Eukaryota</taxon>
        <taxon>Discoba</taxon>
        <taxon>Euglenozoa</taxon>
        <taxon>Kinetoplastea</taxon>
        <taxon>Metakinetoplastina</taxon>
        <taxon>Eubodonida</taxon>
        <taxon>Bodonidae</taxon>
        <taxon>Bodo</taxon>
    </lineage>
</organism>
<dbReference type="GO" id="GO:0008270">
    <property type="term" value="F:zinc ion binding"/>
    <property type="evidence" value="ECO:0007669"/>
    <property type="project" value="UniProtKB-KW"/>
</dbReference>
<accession>A0A0S4J139</accession>
<keyword evidence="1" id="KW-0479">Metal-binding</keyword>
<dbReference type="AlphaFoldDB" id="A0A0S4J139"/>
<evidence type="ECO:0000256" key="2">
    <source>
        <dbReference type="ARBA" id="ARBA00022771"/>
    </source>
</evidence>
<dbReference type="InterPro" id="IPR024158">
    <property type="entry name" value="Mt_import_TIM15"/>
</dbReference>
<dbReference type="GO" id="GO:0006457">
    <property type="term" value="P:protein folding"/>
    <property type="evidence" value="ECO:0007669"/>
    <property type="project" value="TreeGrafter"/>
</dbReference>
<dbReference type="GO" id="GO:0051087">
    <property type="term" value="F:protein-folding chaperone binding"/>
    <property type="evidence" value="ECO:0007669"/>
    <property type="project" value="TreeGrafter"/>
</dbReference>
<reference evidence="7" key="1">
    <citation type="submission" date="2015-09" db="EMBL/GenBank/DDBJ databases">
        <authorList>
            <consortium name="Pathogen Informatics"/>
        </authorList>
    </citation>
    <scope>NUCLEOTIDE SEQUENCE [LARGE SCALE GENOMIC DNA]</scope>
    <source>
        <strain evidence="7">Lake Konstanz</strain>
    </source>
</reference>
<keyword evidence="3" id="KW-0862">Zinc</keyword>
<evidence type="ECO:0000259" key="5">
    <source>
        <dbReference type="PROSITE" id="PS51501"/>
    </source>
</evidence>
<dbReference type="GO" id="GO:0050821">
    <property type="term" value="P:protein stabilization"/>
    <property type="evidence" value="ECO:0007669"/>
    <property type="project" value="TreeGrafter"/>
</dbReference>
<dbReference type="PROSITE" id="PS51501">
    <property type="entry name" value="ZF_DNL"/>
    <property type="match status" value="1"/>
</dbReference>
<dbReference type="OrthoDB" id="512667at2759"/>
<dbReference type="InterPro" id="IPR007853">
    <property type="entry name" value="Znf_DNL-typ"/>
</dbReference>
<feature type="domain" description="DNL-type" evidence="5">
    <location>
        <begin position="81"/>
        <end position="172"/>
    </location>
</feature>
<evidence type="ECO:0000256" key="4">
    <source>
        <dbReference type="PROSITE-ProRule" id="PRU00834"/>
    </source>
</evidence>
<protein>
    <submittedName>
        <fullName evidence="6">Zinc finger protein, putative</fullName>
    </submittedName>
</protein>
<dbReference type="GO" id="GO:0030150">
    <property type="term" value="P:protein import into mitochondrial matrix"/>
    <property type="evidence" value="ECO:0007669"/>
    <property type="project" value="TreeGrafter"/>
</dbReference>
<name>A0A0S4J139_BODSA</name>
<keyword evidence="7" id="KW-1185">Reference proteome</keyword>
<dbReference type="GO" id="GO:0005739">
    <property type="term" value="C:mitochondrion"/>
    <property type="evidence" value="ECO:0007669"/>
    <property type="project" value="TreeGrafter"/>
</dbReference>
<dbReference type="EMBL" id="CYKH01000812">
    <property type="protein sequence ID" value="CUG43649.1"/>
    <property type="molecule type" value="Genomic_DNA"/>
</dbReference>
<evidence type="ECO:0000313" key="7">
    <source>
        <dbReference type="Proteomes" id="UP000051952"/>
    </source>
</evidence>
<evidence type="ECO:0000313" key="6">
    <source>
        <dbReference type="EMBL" id="CUG43649.1"/>
    </source>
</evidence>
<gene>
    <name evidence="6" type="ORF">BSAL_79370</name>
</gene>
<proteinExistence type="predicted"/>